<evidence type="ECO:0000313" key="5">
    <source>
        <dbReference type="EMBL" id="OEU95970.1"/>
    </source>
</evidence>
<feature type="transmembrane region" description="Helical" evidence="3">
    <location>
        <begin position="239"/>
        <end position="263"/>
    </location>
</feature>
<keyword evidence="3" id="KW-0812">Transmembrane</keyword>
<dbReference type="PATRIC" id="fig|1075402.3.peg.781"/>
<comment type="caution">
    <text evidence="5">The sequence shown here is derived from an EMBL/GenBank/DDBJ whole genome shotgun (WGS) entry which is preliminary data.</text>
</comment>
<organism evidence="5 6">
    <name type="scientific">Streptomyces oceani</name>
    <dbReference type="NCBI Taxonomy" id="1075402"/>
    <lineage>
        <taxon>Bacteria</taxon>
        <taxon>Bacillati</taxon>
        <taxon>Actinomycetota</taxon>
        <taxon>Actinomycetes</taxon>
        <taxon>Kitasatosporales</taxon>
        <taxon>Streptomycetaceae</taxon>
        <taxon>Streptomyces</taxon>
    </lineage>
</organism>
<accession>A0A1E7JWK2</accession>
<dbReference type="InterPro" id="IPR027383">
    <property type="entry name" value="Znf_put"/>
</dbReference>
<evidence type="ECO:0000256" key="1">
    <source>
        <dbReference type="ARBA" id="ARBA00023015"/>
    </source>
</evidence>
<dbReference type="Gene3D" id="1.10.10.1320">
    <property type="entry name" value="Anti-sigma factor, zinc-finger domain"/>
    <property type="match status" value="1"/>
</dbReference>
<keyword evidence="6" id="KW-1185">Reference proteome</keyword>
<dbReference type="EMBL" id="LJGU01000149">
    <property type="protein sequence ID" value="OEU95970.1"/>
    <property type="molecule type" value="Genomic_DNA"/>
</dbReference>
<evidence type="ECO:0000256" key="3">
    <source>
        <dbReference type="SAM" id="Phobius"/>
    </source>
</evidence>
<feature type="transmembrane region" description="Helical" evidence="3">
    <location>
        <begin position="188"/>
        <end position="206"/>
    </location>
</feature>
<dbReference type="OrthoDB" id="3822520at2"/>
<dbReference type="InterPro" id="IPR041916">
    <property type="entry name" value="Anti_sigma_zinc_sf"/>
</dbReference>
<protein>
    <recommendedName>
        <fullName evidence="4">Putative zinc-finger domain-containing protein</fullName>
    </recommendedName>
</protein>
<keyword evidence="3" id="KW-1133">Transmembrane helix</keyword>
<dbReference type="STRING" id="1075402.AN216_22825"/>
<keyword evidence="2" id="KW-0804">Transcription</keyword>
<keyword evidence="3" id="KW-0472">Membrane</keyword>
<feature type="transmembrane region" description="Helical" evidence="3">
    <location>
        <begin position="213"/>
        <end position="233"/>
    </location>
</feature>
<feature type="domain" description="Putative zinc-finger" evidence="4">
    <location>
        <begin position="12"/>
        <end position="41"/>
    </location>
</feature>
<dbReference type="Pfam" id="PF13490">
    <property type="entry name" value="zf-HC2"/>
    <property type="match status" value="1"/>
</dbReference>
<feature type="transmembrane region" description="Helical" evidence="3">
    <location>
        <begin position="120"/>
        <end position="139"/>
    </location>
</feature>
<keyword evidence="1" id="KW-0805">Transcription regulation</keyword>
<reference evidence="5 6" key="1">
    <citation type="journal article" date="2016" name="Front. Microbiol.">
        <title>Comparative Genomics Analysis of Streptomyces Species Reveals Their Adaptation to the Marine Environment and Their Diversity at the Genomic Level.</title>
        <authorList>
            <person name="Tian X."/>
            <person name="Zhang Z."/>
            <person name="Yang T."/>
            <person name="Chen M."/>
            <person name="Li J."/>
            <person name="Chen F."/>
            <person name="Yang J."/>
            <person name="Li W."/>
            <person name="Zhang B."/>
            <person name="Zhang Z."/>
            <person name="Wu J."/>
            <person name="Zhang C."/>
            <person name="Long L."/>
            <person name="Xiao J."/>
        </authorList>
    </citation>
    <scope>NUCLEOTIDE SEQUENCE [LARGE SCALE GENOMIC DNA]</scope>
    <source>
        <strain evidence="5 6">SCSIO 02100</strain>
    </source>
</reference>
<dbReference type="AlphaFoldDB" id="A0A1E7JWK2"/>
<feature type="transmembrane region" description="Helical" evidence="3">
    <location>
        <begin position="94"/>
        <end position="114"/>
    </location>
</feature>
<gene>
    <name evidence="5" type="ORF">AN216_22825</name>
</gene>
<name>A0A1E7JWK2_9ACTN</name>
<evidence type="ECO:0000256" key="2">
    <source>
        <dbReference type="ARBA" id="ARBA00023163"/>
    </source>
</evidence>
<sequence>MTSAKPWHVSEEDLRAYAAGDLPPPRLWSAETHLAGCPHCRSVLAEHADPRELADGWARLDAELDAPSPGLAERLLLRARVPDHIARLLAAAPVLRWSWFASVLFVLALAVLVGRTTTPLLLLSTAPLLPLAGMVLSFGPGLDPAYELTVTAPLHTFRLLLVRASAVLASTLPTGVLASLAMPSFATVTAGWLLPALALTTLGLALMPRLGPVLAPGLVSAGWLLSLLLGWLLSHGPPFPYTAVGQLTTAGTGLLAGVALVAARHHFETARHLTPSFRFAARRLL</sequence>
<dbReference type="Proteomes" id="UP000176101">
    <property type="component" value="Unassembled WGS sequence"/>
</dbReference>
<evidence type="ECO:0000259" key="4">
    <source>
        <dbReference type="Pfam" id="PF13490"/>
    </source>
</evidence>
<proteinExistence type="predicted"/>
<evidence type="ECO:0000313" key="6">
    <source>
        <dbReference type="Proteomes" id="UP000176101"/>
    </source>
</evidence>
<dbReference type="RefSeq" id="WP_070198582.1">
    <property type="nucleotide sequence ID" value="NZ_LJGU01000149.1"/>
</dbReference>